<dbReference type="GeneID" id="25978792"/>
<dbReference type="AlphaFoldDB" id="F0XFY0"/>
<dbReference type="GO" id="GO:0033698">
    <property type="term" value="C:Rpd3L complex"/>
    <property type="evidence" value="ECO:0007669"/>
    <property type="project" value="TreeGrafter"/>
</dbReference>
<dbReference type="GO" id="GO:0005829">
    <property type="term" value="C:cytosol"/>
    <property type="evidence" value="ECO:0007669"/>
    <property type="project" value="TreeGrafter"/>
</dbReference>
<evidence type="ECO:0000313" key="4">
    <source>
        <dbReference type="Proteomes" id="UP000007796"/>
    </source>
</evidence>
<name>F0XFY0_GROCL</name>
<evidence type="ECO:0000256" key="1">
    <source>
        <dbReference type="SAM" id="MobiDB-lite"/>
    </source>
</evidence>
<dbReference type="RefSeq" id="XP_014172899.1">
    <property type="nucleotide sequence ID" value="XM_014317424.1"/>
</dbReference>
<dbReference type="EMBL" id="GL629767">
    <property type="protein sequence ID" value="EFX03417.1"/>
    <property type="molecule type" value="Genomic_DNA"/>
</dbReference>
<dbReference type="InParanoid" id="F0XFY0"/>
<dbReference type="Pfam" id="PF08595">
    <property type="entry name" value="RXT2_N"/>
    <property type="match status" value="1"/>
</dbReference>
<dbReference type="STRING" id="655863.F0XFY0"/>
<keyword evidence="4" id="KW-1185">Reference proteome</keyword>
<dbReference type="InterPro" id="IPR039602">
    <property type="entry name" value="Rxt2"/>
</dbReference>
<dbReference type="eggNOG" id="ENOG502S5XA">
    <property type="taxonomic scope" value="Eukaryota"/>
</dbReference>
<dbReference type="Proteomes" id="UP000007796">
    <property type="component" value="Unassembled WGS sequence"/>
</dbReference>
<feature type="compositionally biased region" description="Acidic residues" evidence="1">
    <location>
        <begin position="249"/>
        <end position="266"/>
    </location>
</feature>
<dbReference type="InterPro" id="IPR013904">
    <property type="entry name" value="RXT2_N"/>
</dbReference>
<evidence type="ECO:0000259" key="2">
    <source>
        <dbReference type="Pfam" id="PF08595"/>
    </source>
</evidence>
<accession>F0XFY0</accession>
<dbReference type="HOGENOM" id="CLU_030828_0_0_1"/>
<organism evidence="4">
    <name type="scientific">Grosmannia clavigera (strain kw1407 / UAMH 11150)</name>
    <name type="common">Blue stain fungus</name>
    <name type="synonym">Graphiocladiella clavigera</name>
    <dbReference type="NCBI Taxonomy" id="655863"/>
    <lineage>
        <taxon>Eukaryota</taxon>
        <taxon>Fungi</taxon>
        <taxon>Dikarya</taxon>
        <taxon>Ascomycota</taxon>
        <taxon>Pezizomycotina</taxon>
        <taxon>Sordariomycetes</taxon>
        <taxon>Sordariomycetidae</taxon>
        <taxon>Ophiostomatales</taxon>
        <taxon>Ophiostomataceae</taxon>
        <taxon>Leptographium</taxon>
    </lineage>
</organism>
<dbReference type="PANTHER" id="PTHR28232:SF1">
    <property type="entry name" value="TRANSCRIPTIONAL REGULATORY PROTEIN RXT2"/>
    <property type="match status" value="1"/>
</dbReference>
<feature type="domain" description="Transcriptional regulatory protein RXT2 N-terminal" evidence="2">
    <location>
        <begin position="37"/>
        <end position="178"/>
    </location>
</feature>
<dbReference type="FunCoup" id="F0XFY0">
    <property type="interactions" value="109"/>
</dbReference>
<proteinExistence type="predicted"/>
<dbReference type="OrthoDB" id="2405722at2759"/>
<sequence length="383" mass="43113">MATRDQALFLEMYLGLKRALKRKSYDSDSDSEIDQTTNRGNKLKKRARFVHQGQLAGADGSSMLTEVVDHAGYRREIISRNPPLIDDDGYSVESDEDAEVVQEAVAAAAEENPYSSIHLEQLLAPLTTVTDLPSHPSLSRPFYSKAISELVVQGRNWTQKENRALWKVKPLLTKFCGDHNWVDCRLMLTPDDSDLFDDDLMARMASSRKTNGAKSRPTAMDDGNDEDTNMHDGTDRPNGALAPLPTSLSEDDVEAEGEGEGDDDGEGGYIHPLFLAPRTAHPEPNGGLPEHEAEDVRRLLQLWVQKQEEVARGANKLHEGLLRADRLRKTVLLWSKAEANRDLSDGEDYYDWDTWGLTEDLKKGYDEEEEDLQQPHKKTRNRK</sequence>
<evidence type="ECO:0000313" key="3">
    <source>
        <dbReference type="EMBL" id="EFX03417.1"/>
    </source>
</evidence>
<feature type="region of interest" description="Disordered" evidence="1">
    <location>
        <begin position="206"/>
        <end position="290"/>
    </location>
</feature>
<reference evidence="3 4" key="1">
    <citation type="journal article" date="2011" name="Proc. Natl. Acad. Sci. U.S.A.">
        <title>Genome and transcriptome analyses of the mountain pine beetle-fungal symbiont Grosmannia clavigera, a lodgepole pine pathogen.</title>
        <authorList>
            <person name="DiGuistini S."/>
            <person name="Wang Y."/>
            <person name="Liao N.Y."/>
            <person name="Taylor G."/>
            <person name="Tanguay P."/>
            <person name="Feau N."/>
            <person name="Henrissat B."/>
            <person name="Chan S.K."/>
            <person name="Hesse-Orce U."/>
            <person name="Alamouti S.M."/>
            <person name="Tsui C.K.M."/>
            <person name="Docking R.T."/>
            <person name="Levasseur A."/>
            <person name="Haridas S."/>
            <person name="Robertson G."/>
            <person name="Birol I."/>
            <person name="Holt R.A."/>
            <person name="Marra M.A."/>
            <person name="Hamelin R.C."/>
            <person name="Hirst M."/>
            <person name="Jones S.J.M."/>
            <person name="Bohlmann J."/>
            <person name="Breuil C."/>
        </authorList>
    </citation>
    <scope>NUCLEOTIDE SEQUENCE [LARGE SCALE GENOMIC DNA]</scope>
    <source>
        <strain evidence="4">kw1407 / UAMH 11150</strain>
    </source>
</reference>
<protein>
    <submittedName>
        <fullName evidence="3">Rxt2-like protein</fullName>
    </submittedName>
</protein>
<dbReference type="PANTHER" id="PTHR28232">
    <property type="entry name" value="TRANSCRIPTIONAL REGULATORY PROTEIN RXT2"/>
    <property type="match status" value="1"/>
</dbReference>
<gene>
    <name evidence="3" type="ORF">CMQ_5467</name>
</gene>